<dbReference type="EMBL" id="CAJOBP010002715">
    <property type="protein sequence ID" value="CAF4370250.1"/>
    <property type="molecule type" value="Genomic_DNA"/>
</dbReference>
<evidence type="ECO:0000313" key="3">
    <source>
        <dbReference type="Proteomes" id="UP000663873"/>
    </source>
</evidence>
<gene>
    <name evidence="2" type="ORF">UJA718_LOCUS17043</name>
</gene>
<evidence type="ECO:0000256" key="1">
    <source>
        <dbReference type="SAM" id="MobiDB-lite"/>
    </source>
</evidence>
<name>A0A820MBW9_9BILA</name>
<proteinExistence type="predicted"/>
<evidence type="ECO:0000313" key="2">
    <source>
        <dbReference type="EMBL" id="CAF4370250.1"/>
    </source>
</evidence>
<feature type="region of interest" description="Disordered" evidence="1">
    <location>
        <begin position="1"/>
        <end position="41"/>
    </location>
</feature>
<dbReference type="Proteomes" id="UP000663873">
    <property type="component" value="Unassembled WGS sequence"/>
</dbReference>
<sequence length="41" mass="4452">MTTTMSYCTQQNGMNQPLTIQPTQVTSNPPPETTGNINPTL</sequence>
<protein>
    <submittedName>
        <fullName evidence="2">Uncharacterized protein</fullName>
    </submittedName>
</protein>
<organism evidence="2 3">
    <name type="scientific">Rotaria socialis</name>
    <dbReference type="NCBI Taxonomy" id="392032"/>
    <lineage>
        <taxon>Eukaryota</taxon>
        <taxon>Metazoa</taxon>
        <taxon>Spiralia</taxon>
        <taxon>Gnathifera</taxon>
        <taxon>Rotifera</taxon>
        <taxon>Eurotatoria</taxon>
        <taxon>Bdelloidea</taxon>
        <taxon>Philodinida</taxon>
        <taxon>Philodinidae</taxon>
        <taxon>Rotaria</taxon>
    </lineage>
</organism>
<reference evidence="2" key="1">
    <citation type="submission" date="2021-02" db="EMBL/GenBank/DDBJ databases">
        <authorList>
            <person name="Nowell W R."/>
        </authorList>
    </citation>
    <scope>NUCLEOTIDE SEQUENCE</scope>
</reference>
<keyword evidence="3" id="KW-1185">Reference proteome</keyword>
<comment type="caution">
    <text evidence="2">The sequence shown here is derived from an EMBL/GenBank/DDBJ whole genome shotgun (WGS) entry which is preliminary data.</text>
</comment>
<accession>A0A820MBW9</accession>
<feature type="non-terminal residue" evidence="2">
    <location>
        <position position="41"/>
    </location>
</feature>
<dbReference type="AlphaFoldDB" id="A0A820MBW9"/>